<evidence type="ECO:0000313" key="4">
    <source>
        <dbReference type="Proteomes" id="UP001152320"/>
    </source>
</evidence>
<keyword evidence="2" id="KW-0812">Transmembrane</keyword>
<proteinExistence type="predicted"/>
<organism evidence="3 4">
    <name type="scientific">Holothuria leucospilota</name>
    <name type="common">Black long sea cucumber</name>
    <name type="synonym">Mertensiothuria leucospilota</name>
    <dbReference type="NCBI Taxonomy" id="206669"/>
    <lineage>
        <taxon>Eukaryota</taxon>
        <taxon>Metazoa</taxon>
        <taxon>Echinodermata</taxon>
        <taxon>Eleutherozoa</taxon>
        <taxon>Echinozoa</taxon>
        <taxon>Holothuroidea</taxon>
        <taxon>Aspidochirotacea</taxon>
        <taxon>Aspidochirotida</taxon>
        <taxon>Holothuriidae</taxon>
        <taxon>Holothuria</taxon>
    </lineage>
</organism>
<name>A0A9Q1HD78_HOLLE</name>
<dbReference type="EMBL" id="JAIZAY010000005">
    <property type="protein sequence ID" value="KAJ8041745.1"/>
    <property type="molecule type" value="Genomic_DNA"/>
</dbReference>
<dbReference type="PANTHER" id="PTHR16095:SF11">
    <property type="entry name" value="TRANSMEMBRANE PROTEIN 143"/>
    <property type="match status" value="1"/>
</dbReference>
<keyword evidence="2" id="KW-0472">Membrane</keyword>
<protein>
    <recommendedName>
        <fullName evidence="5">Transmembrane protein 143</fullName>
    </recommendedName>
</protein>
<keyword evidence="1" id="KW-0597">Phosphoprotein</keyword>
<dbReference type="Pfam" id="PF12576">
    <property type="entry name" value="DUF3754"/>
    <property type="match status" value="1"/>
</dbReference>
<accession>A0A9Q1HD78</accession>
<sequence>MKCVNKMAASFGRAGRRLAANATFGAVSRRKLIPRSLGWYRLLSATASGAGETAAKPKTEASSSVIKPDVVSKQDVAIIKEKPALDLPSEEEGFVERFIPISRRSLVRELMEEDFLLESEKKQFEKFATALDAAIVNQYHGNLAELKQLFDAINPDKDTVSTRKVHPRERKDNEFWLLQKLAVLMERANFYELPESVVDAALEEHEAGEGVLVSVDKKNYDILRFWALGREVPEQRLPWYESIPKALFYRATKRSAPTPPKYFKRVVVAVRPKGQDKLSLKMFKEVPAGALEHLLPDGKIRMTKFDQGLIATTVGIGALTLLVKAVSVLADVQLKWTLIVASVTGLAAFRFYNSYKNRRVKYLMQLSRTLFYQNVANNRGLLVLLVDRAQDESFKEALIMYTFLLSHRKPSSALGENALNEPETLGGVRTSILERNIERWVKTKTGAHIEFDSSAASELLKTFNILQVDEEDTNSVVPLASAILSLPHTNPSIISRTDDIELEEGYDKVYFEQEEMYDKEEKKRREHGWS</sequence>
<dbReference type="OrthoDB" id="2020015at2759"/>
<feature type="transmembrane region" description="Helical" evidence="2">
    <location>
        <begin position="336"/>
        <end position="355"/>
    </location>
</feature>
<reference evidence="3" key="1">
    <citation type="submission" date="2021-10" db="EMBL/GenBank/DDBJ databases">
        <title>Tropical sea cucumber genome reveals ecological adaptation and Cuvierian tubules defense mechanism.</title>
        <authorList>
            <person name="Chen T."/>
        </authorList>
    </citation>
    <scope>NUCLEOTIDE SEQUENCE</scope>
    <source>
        <strain evidence="3">Nanhai2018</strain>
        <tissue evidence="3">Muscle</tissue>
    </source>
</reference>
<evidence type="ECO:0000256" key="1">
    <source>
        <dbReference type="ARBA" id="ARBA00022553"/>
    </source>
</evidence>
<evidence type="ECO:0000256" key="2">
    <source>
        <dbReference type="SAM" id="Phobius"/>
    </source>
</evidence>
<keyword evidence="4" id="KW-1185">Reference proteome</keyword>
<dbReference type="Proteomes" id="UP001152320">
    <property type="component" value="Chromosome 5"/>
</dbReference>
<keyword evidence="2" id="KW-1133">Transmembrane helix</keyword>
<dbReference type="AlphaFoldDB" id="A0A9Q1HD78"/>
<dbReference type="PANTHER" id="PTHR16095">
    <property type="entry name" value="TRANSMEMBRANE PROTEIN 143 FAMILY MEMBER"/>
    <property type="match status" value="1"/>
</dbReference>
<gene>
    <name evidence="3" type="ORF">HOLleu_12648</name>
</gene>
<evidence type="ECO:0008006" key="5">
    <source>
        <dbReference type="Google" id="ProtNLM"/>
    </source>
</evidence>
<comment type="caution">
    <text evidence="3">The sequence shown here is derived from an EMBL/GenBank/DDBJ whole genome shotgun (WGS) entry which is preliminary data.</text>
</comment>
<dbReference type="InterPro" id="IPR022227">
    <property type="entry name" value="DUF3754"/>
</dbReference>
<evidence type="ECO:0000313" key="3">
    <source>
        <dbReference type="EMBL" id="KAJ8041745.1"/>
    </source>
</evidence>
<feature type="transmembrane region" description="Helical" evidence="2">
    <location>
        <begin position="309"/>
        <end position="330"/>
    </location>
</feature>